<dbReference type="GeneID" id="80863175"/>
<proteinExistence type="predicted"/>
<feature type="compositionally biased region" description="Basic and acidic residues" evidence="1">
    <location>
        <begin position="133"/>
        <end position="215"/>
    </location>
</feature>
<evidence type="ECO:0000256" key="1">
    <source>
        <dbReference type="SAM" id="MobiDB-lite"/>
    </source>
</evidence>
<protein>
    <recommendedName>
        <fullName evidence="4">RING-type domain-containing protein</fullName>
    </recommendedName>
</protein>
<name>A0A9W9EDG5_9HYPO</name>
<feature type="compositionally biased region" description="Acidic residues" evidence="1">
    <location>
        <begin position="117"/>
        <end position="129"/>
    </location>
</feature>
<gene>
    <name evidence="2" type="ORF">T069G_01277</name>
</gene>
<organism evidence="2 3">
    <name type="scientific">Trichoderma breve</name>
    <dbReference type="NCBI Taxonomy" id="2034170"/>
    <lineage>
        <taxon>Eukaryota</taxon>
        <taxon>Fungi</taxon>
        <taxon>Dikarya</taxon>
        <taxon>Ascomycota</taxon>
        <taxon>Pezizomycotina</taxon>
        <taxon>Sordariomycetes</taxon>
        <taxon>Hypocreomycetidae</taxon>
        <taxon>Hypocreales</taxon>
        <taxon>Hypocreaceae</taxon>
        <taxon>Trichoderma</taxon>
    </lineage>
</organism>
<accession>A0A9W9EDG5</accession>
<evidence type="ECO:0000313" key="2">
    <source>
        <dbReference type="EMBL" id="KAJ4864747.1"/>
    </source>
</evidence>
<comment type="caution">
    <text evidence="2">The sequence shown here is derived from an EMBL/GenBank/DDBJ whole genome shotgun (WGS) entry which is preliminary data.</text>
</comment>
<keyword evidence="3" id="KW-1185">Reference proteome</keyword>
<dbReference type="AlphaFoldDB" id="A0A9W9EDG5"/>
<dbReference type="Proteomes" id="UP001140511">
    <property type="component" value="Unassembled WGS sequence"/>
</dbReference>
<reference evidence="2" key="1">
    <citation type="submission" date="2022-09" db="EMBL/GenBank/DDBJ databases">
        <title>Chromosome-level assembly of Trichoderma breve T069, a fungus used in development of biopesticide product.</title>
        <authorList>
            <person name="Lin R."/>
            <person name="Liu T."/>
        </authorList>
    </citation>
    <scope>NUCLEOTIDE SEQUENCE</scope>
    <source>
        <strain evidence="2">T069</strain>
    </source>
</reference>
<dbReference type="EMBL" id="JAOPEN010000001">
    <property type="protein sequence ID" value="KAJ4864747.1"/>
    <property type="molecule type" value="Genomic_DNA"/>
</dbReference>
<evidence type="ECO:0000313" key="3">
    <source>
        <dbReference type="Proteomes" id="UP001140511"/>
    </source>
</evidence>
<dbReference type="CDD" id="cd16449">
    <property type="entry name" value="RING-HC"/>
    <property type="match status" value="1"/>
</dbReference>
<feature type="region of interest" description="Disordered" evidence="1">
    <location>
        <begin position="115"/>
        <end position="215"/>
    </location>
</feature>
<sequence>MVNLKSDREEAVKELFPRLLYNFSDVVVHVMTESTMREMESELTRLIQWAQNSLHTAVNRAILPRLIVIVNKCPRGVKTWDPIQTTEEILHQQSESVKHNKVMQSYLKMHGFKLEKEEQEDASEGEENAAIEVNKENPVEGKEEVPVEGKKETQVEGKKEDPAEDKKEDHVEEEIQKLVEDKKEDPAEDKNEDPVEEKIQNPVEDTKEDSVEGKKEDPIATLGSLLGRCYSSVEIIRLPTVDNQDVFSEQLQALDESIRDAVSKSEKQKIASRCWITTEMQSRLFTAAFDHYKESLDKPFDFLESLYSITPVEDSLATSCFELLKQARKAGPGTNKLMTAEEFPKVVTPVLCSMVALDSCRSPIKYPGSLKDRYRGKSIEVHDSHEVGLGDTSTMTYQVRMSKALAEFLDRACPCEYQDKSGNICVNSRLSHDNVLHHQNSFGTVIGNGTYESDFADKLLLWWDKEFDGYINAADIKLDGTTSSVTLPGQLEKGDERLTWAAHLKVIQQLYGIMPALNFTGMGICCWCFNKSVRLLDCGHDICWKCAQMMGEQVVFEKVDPFFRMYNCNLHPKTHTFERPIYIHLGRPRE</sequence>
<evidence type="ECO:0008006" key="4">
    <source>
        <dbReference type="Google" id="ProtNLM"/>
    </source>
</evidence>
<dbReference type="RefSeq" id="XP_056033803.1">
    <property type="nucleotide sequence ID" value="XM_056168487.1"/>
</dbReference>